<dbReference type="SUPFAM" id="SSF52047">
    <property type="entry name" value="RNI-like"/>
    <property type="match status" value="1"/>
</dbReference>
<gene>
    <name evidence="1" type="ORF">C1645_831368</name>
</gene>
<dbReference type="InterPro" id="IPR032675">
    <property type="entry name" value="LRR_dom_sf"/>
</dbReference>
<proteinExistence type="predicted"/>
<dbReference type="Gene3D" id="3.80.10.10">
    <property type="entry name" value="Ribonuclease Inhibitor"/>
    <property type="match status" value="1"/>
</dbReference>
<keyword evidence="2" id="KW-1185">Reference proteome</keyword>
<reference evidence="1 2" key="1">
    <citation type="submission" date="2018-06" db="EMBL/GenBank/DDBJ databases">
        <title>Comparative genomics reveals the genomic features of Rhizophagus irregularis, R. cerebriforme, R. diaphanum and Gigaspora rosea, and their symbiotic lifestyle signature.</title>
        <authorList>
            <person name="Morin E."/>
            <person name="San Clemente H."/>
            <person name="Chen E.C.H."/>
            <person name="De La Providencia I."/>
            <person name="Hainaut M."/>
            <person name="Kuo A."/>
            <person name="Kohler A."/>
            <person name="Murat C."/>
            <person name="Tang N."/>
            <person name="Roy S."/>
            <person name="Loubradou J."/>
            <person name="Henrissat B."/>
            <person name="Grigoriev I.V."/>
            <person name="Corradi N."/>
            <person name="Roux C."/>
            <person name="Martin F.M."/>
        </authorList>
    </citation>
    <scope>NUCLEOTIDE SEQUENCE [LARGE SCALE GENOMIC DNA]</scope>
    <source>
        <strain evidence="1 2">DAOM 227022</strain>
    </source>
</reference>
<evidence type="ECO:0000313" key="1">
    <source>
        <dbReference type="EMBL" id="RIA85048.1"/>
    </source>
</evidence>
<name>A0A397SGA2_9GLOM</name>
<evidence type="ECO:0000313" key="2">
    <source>
        <dbReference type="Proteomes" id="UP000265703"/>
    </source>
</evidence>
<protein>
    <recommendedName>
        <fullName evidence="3">F-box domain-containing protein</fullName>
    </recommendedName>
</protein>
<organism evidence="1 2">
    <name type="scientific">Glomus cerebriforme</name>
    <dbReference type="NCBI Taxonomy" id="658196"/>
    <lineage>
        <taxon>Eukaryota</taxon>
        <taxon>Fungi</taxon>
        <taxon>Fungi incertae sedis</taxon>
        <taxon>Mucoromycota</taxon>
        <taxon>Glomeromycotina</taxon>
        <taxon>Glomeromycetes</taxon>
        <taxon>Glomerales</taxon>
        <taxon>Glomeraceae</taxon>
        <taxon>Glomus</taxon>
    </lineage>
</organism>
<comment type="caution">
    <text evidence="1">The sequence shown here is derived from an EMBL/GenBank/DDBJ whole genome shotgun (WGS) entry which is preliminary data.</text>
</comment>
<dbReference type="OrthoDB" id="550575at2759"/>
<evidence type="ECO:0008006" key="3">
    <source>
        <dbReference type="Google" id="ProtNLM"/>
    </source>
</evidence>
<dbReference type="EMBL" id="QKYT01000451">
    <property type="protein sequence ID" value="RIA85048.1"/>
    <property type="molecule type" value="Genomic_DNA"/>
</dbReference>
<dbReference type="Proteomes" id="UP000265703">
    <property type="component" value="Unassembled WGS sequence"/>
</dbReference>
<sequence>MAQDCINEILEYLEEDKITLQSCLLINRLWCEVTVRILWRKIRNYDTLIDCLPKESKEILYKNGITLKSRPLIFNYVSFCKFISIYDINYNIKRFLNKQQIDLTNNNIHILISQEIFKLLMSQISSLKKLKINNLSLKQNTIFISYPGAKDCLKNLTELYCDSDIYPEFFYQLSQICHNIKTLYISINDIISDGLTDLISIQKNLKCLNIWQFYSRVELKNNNLLSKIPNTLIKLNIHEGNHYIPLSFIAKFTNIQELMLSFRKSDSFGDFKKLQYITFSKLQSLEFRHKCPKNELLIKFLENNGKNLKEFYIIKSNYSLNLAISKYCPNLRKLSTGLTNNDLVILKMFFNSCQYLESIKICCKGYFSEYKLFKIISKYSPKNFNELKLVYSYGTQSILLPDELESFLIDWSNRIPQKSLSLITIGSNYLNIIDDNKKIIDKYIKLGIIKKF</sequence>
<dbReference type="AlphaFoldDB" id="A0A397SGA2"/>
<accession>A0A397SGA2</accession>